<keyword evidence="2" id="KW-1185">Reference proteome</keyword>
<name>A0A4Q9KNY1_PROTD</name>
<reference evidence="1 2" key="1">
    <citation type="submission" date="2019-01" db="EMBL/GenBank/DDBJ databases">
        <title>Lactibacter flavus gen. nov., sp. nov., a novel bacterium of the family Propionibacteriaceae isolated from raw milk and dairy products.</title>
        <authorList>
            <person name="Huptas C."/>
            <person name="Wenning M."/>
            <person name="Breitenwieser F."/>
            <person name="Doll E."/>
            <person name="Von Neubeck M."/>
            <person name="Busse H.-J."/>
            <person name="Scherer S."/>
        </authorList>
    </citation>
    <scope>NUCLEOTIDE SEQUENCE [LARGE SCALE GENOMIC DNA]</scope>
    <source>
        <strain evidence="2">DSM 22130 / JCM 15804 / WR061</strain>
    </source>
</reference>
<dbReference type="AlphaFoldDB" id="A0A4Q9KNY1"/>
<accession>A0A4Q9KNY1</accession>
<proteinExistence type="predicted"/>
<dbReference type="OrthoDB" id="3790446at2"/>
<gene>
    <name evidence="1" type="ORF">ET996_05390</name>
</gene>
<protein>
    <submittedName>
        <fullName evidence="1">Uncharacterized protein</fullName>
    </submittedName>
</protein>
<evidence type="ECO:0000313" key="1">
    <source>
        <dbReference type="EMBL" id="TBT95529.1"/>
    </source>
</evidence>
<dbReference type="EMBL" id="SDMR01000004">
    <property type="protein sequence ID" value="TBT95529.1"/>
    <property type="molecule type" value="Genomic_DNA"/>
</dbReference>
<dbReference type="RefSeq" id="WP_131171522.1">
    <property type="nucleotide sequence ID" value="NZ_FXTL01000004.1"/>
</dbReference>
<dbReference type="Proteomes" id="UP000291933">
    <property type="component" value="Unassembled WGS sequence"/>
</dbReference>
<sequence length="65" mass="7437">MLDLLELTELAWHDCFWDTSPPQDVIDDPFLVADGQLPELIRAARLAVTDYRDLRIAADLIRASR</sequence>
<comment type="caution">
    <text evidence="1">The sequence shown here is derived from an EMBL/GenBank/DDBJ whole genome shotgun (WGS) entry which is preliminary data.</text>
</comment>
<evidence type="ECO:0000313" key="2">
    <source>
        <dbReference type="Proteomes" id="UP000291933"/>
    </source>
</evidence>
<organism evidence="1 2">
    <name type="scientific">Propioniciclava tarda</name>
    <dbReference type="NCBI Taxonomy" id="433330"/>
    <lineage>
        <taxon>Bacteria</taxon>
        <taxon>Bacillati</taxon>
        <taxon>Actinomycetota</taxon>
        <taxon>Actinomycetes</taxon>
        <taxon>Propionibacteriales</taxon>
        <taxon>Propionibacteriaceae</taxon>
        <taxon>Propioniciclava</taxon>
    </lineage>
</organism>